<sequence>MPPSKLVLSDLSRLFEPSLAQPSAVQNPHGELNGYRTPPRRPSISFDSPASSTSTLALEDDEIKIIFTSLKYPDEPTPCTLRFPFLPQINTESNIWKHRSRGSLSFADELNVDAAPFVPKAVRRASISIFEPTQQQPLPPPPPIWLTFFEAGLDPLVSTQDREQHAYALVISLSTPWDLSDFIELAHHFAWKGYHHHHQLQEGQEPLAEFAFDVYTAFYTALGPESAQSFIWHLREKIVGQFLTAWDPDHPNAITLENSDKQVLERDFVLSSLSMAKLVGDLFVHNLVPRLHAASCLSVLFKNLCSVEHVVAICNLVMHAGVGLWDACEDIRQFRRAFGELVERGVLEGSLRSVLDDGESGSEMEGRVGEVLGVLEEWEVCFGSVVEFGPYYDIGEEDALA</sequence>
<dbReference type="EMBL" id="DS547093">
    <property type="protein sequence ID" value="EDR13219.1"/>
    <property type="molecule type" value="Genomic_DNA"/>
</dbReference>
<dbReference type="Proteomes" id="UP000001194">
    <property type="component" value="Unassembled WGS sequence"/>
</dbReference>
<feature type="region of interest" description="Disordered" evidence="1">
    <location>
        <begin position="19"/>
        <end position="53"/>
    </location>
</feature>
<reference evidence="2 3" key="1">
    <citation type="journal article" date="2008" name="Nature">
        <title>The genome of Laccaria bicolor provides insights into mycorrhizal symbiosis.</title>
        <authorList>
            <person name="Martin F."/>
            <person name="Aerts A."/>
            <person name="Ahren D."/>
            <person name="Brun A."/>
            <person name="Danchin E.G.J."/>
            <person name="Duchaussoy F."/>
            <person name="Gibon J."/>
            <person name="Kohler A."/>
            <person name="Lindquist E."/>
            <person name="Pereda V."/>
            <person name="Salamov A."/>
            <person name="Shapiro H.J."/>
            <person name="Wuyts J."/>
            <person name="Blaudez D."/>
            <person name="Buee M."/>
            <person name="Brokstein P."/>
            <person name="Canbaeck B."/>
            <person name="Cohen D."/>
            <person name="Courty P.E."/>
            <person name="Coutinho P.M."/>
            <person name="Delaruelle C."/>
            <person name="Detter J.C."/>
            <person name="Deveau A."/>
            <person name="DiFazio S."/>
            <person name="Duplessis S."/>
            <person name="Fraissinet-Tachet L."/>
            <person name="Lucic E."/>
            <person name="Frey-Klett P."/>
            <person name="Fourrey C."/>
            <person name="Feussner I."/>
            <person name="Gay G."/>
            <person name="Grimwood J."/>
            <person name="Hoegger P.J."/>
            <person name="Jain P."/>
            <person name="Kilaru S."/>
            <person name="Labbe J."/>
            <person name="Lin Y.C."/>
            <person name="Legue V."/>
            <person name="Le Tacon F."/>
            <person name="Marmeisse R."/>
            <person name="Melayah D."/>
            <person name="Montanini B."/>
            <person name="Muratet M."/>
            <person name="Nehls U."/>
            <person name="Niculita-Hirzel H."/>
            <person name="Oudot-Le Secq M.P."/>
            <person name="Peter M."/>
            <person name="Quesneville H."/>
            <person name="Rajashekar B."/>
            <person name="Reich M."/>
            <person name="Rouhier N."/>
            <person name="Schmutz J."/>
            <person name="Yin T."/>
            <person name="Chalot M."/>
            <person name="Henrissat B."/>
            <person name="Kuees U."/>
            <person name="Lucas S."/>
            <person name="Van de Peer Y."/>
            <person name="Podila G.K."/>
            <person name="Polle A."/>
            <person name="Pukkila P.J."/>
            <person name="Richardson P.M."/>
            <person name="Rouze P."/>
            <person name="Sanders I.R."/>
            <person name="Stajich J.E."/>
            <person name="Tunlid A."/>
            <person name="Tuskan G."/>
            <person name="Grigoriev I.V."/>
        </authorList>
    </citation>
    <scope>NUCLEOTIDE SEQUENCE [LARGE SCALE GENOMIC DNA]</scope>
    <source>
        <strain evidence="3">S238N-H82 / ATCC MYA-4686</strain>
    </source>
</reference>
<evidence type="ECO:0000313" key="3">
    <source>
        <dbReference type="Proteomes" id="UP000001194"/>
    </source>
</evidence>
<accession>B0CXA1</accession>
<dbReference type="AlphaFoldDB" id="B0CXA1"/>
<dbReference type="RefSeq" id="XP_001875717.1">
    <property type="nucleotide sequence ID" value="XM_001875682.1"/>
</dbReference>
<dbReference type="KEGG" id="lbc:LACBIDRAFT_322719"/>
<dbReference type="OrthoDB" id="2964835at2759"/>
<evidence type="ECO:0000313" key="2">
    <source>
        <dbReference type="EMBL" id="EDR13219.1"/>
    </source>
</evidence>
<dbReference type="InParanoid" id="B0CXA1"/>
<dbReference type="GeneID" id="6071728"/>
<gene>
    <name evidence="2" type="ORF">LACBIDRAFT_322719</name>
</gene>
<dbReference type="HOGENOM" id="CLU_557834_0_0_1"/>
<proteinExistence type="predicted"/>
<organism evidence="3">
    <name type="scientific">Laccaria bicolor (strain S238N-H82 / ATCC MYA-4686)</name>
    <name type="common">Bicoloured deceiver</name>
    <name type="synonym">Laccaria laccata var. bicolor</name>
    <dbReference type="NCBI Taxonomy" id="486041"/>
    <lineage>
        <taxon>Eukaryota</taxon>
        <taxon>Fungi</taxon>
        <taxon>Dikarya</taxon>
        <taxon>Basidiomycota</taxon>
        <taxon>Agaricomycotina</taxon>
        <taxon>Agaricomycetes</taxon>
        <taxon>Agaricomycetidae</taxon>
        <taxon>Agaricales</taxon>
        <taxon>Agaricineae</taxon>
        <taxon>Hydnangiaceae</taxon>
        <taxon>Laccaria</taxon>
    </lineage>
</organism>
<keyword evidence="3" id="KW-1185">Reference proteome</keyword>
<name>B0CXA1_LACBS</name>
<protein>
    <submittedName>
        <fullName evidence="2">Predicted protein</fullName>
    </submittedName>
</protein>
<evidence type="ECO:0000256" key="1">
    <source>
        <dbReference type="SAM" id="MobiDB-lite"/>
    </source>
</evidence>